<evidence type="ECO:0000313" key="2">
    <source>
        <dbReference type="Proteomes" id="UP000006028"/>
    </source>
</evidence>
<dbReference type="Proteomes" id="UP000006028">
    <property type="component" value="Unassembled WGS sequence"/>
</dbReference>
<dbReference type="HOGENOM" id="CLU_3098985_0_0_9"/>
<evidence type="ECO:0000313" key="1">
    <source>
        <dbReference type="EMBL" id="EFQ06255.1"/>
    </source>
</evidence>
<gene>
    <name evidence="1" type="ORF">HMPREF9436_02212</name>
</gene>
<reference evidence="1 2" key="1">
    <citation type="submission" date="2010-08" db="EMBL/GenBank/DDBJ databases">
        <authorList>
            <person name="Weinstock G."/>
            <person name="Sodergren E."/>
            <person name="Clifton S."/>
            <person name="Fulton L."/>
            <person name="Fulton B."/>
            <person name="Courtney L."/>
            <person name="Fronick C."/>
            <person name="Harrison M."/>
            <person name="Strong C."/>
            <person name="Farmer C."/>
            <person name="Delahaunty K."/>
            <person name="Markovic C."/>
            <person name="Hall O."/>
            <person name="Minx P."/>
            <person name="Tomlinson C."/>
            <person name="Mitreva M."/>
            <person name="Hou S."/>
            <person name="Chen J."/>
            <person name="Wollam A."/>
            <person name="Pepin K.H."/>
            <person name="Johnson M."/>
            <person name="Bhonagiri V."/>
            <person name="Zhang X."/>
            <person name="Suruliraj S."/>
            <person name="Warren W."/>
            <person name="Chinwalla A."/>
            <person name="Mardis E.R."/>
            <person name="Wilson R.K."/>
        </authorList>
    </citation>
    <scope>NUCLEOTIDE SEQUENCE [LARGE SCALE GENOMIC DNA]</scope>
    <source>
        <strain evidence="1 2">KLE1255</strain>
    </source>
</reference>
<dbReference type="AlphaFoldDB" id="E2ZKK9"/>
<dbReference type="EMBL" id="AECU01000173">
    <property type="protein sequence ID" value="EFQ06255.1"/>
    <property type="molecule type" value="Genomic_DNA"/>
</dbReference>
<dbReference type="STRING" id="748224.HMPREF9436_02212"/>
<organism evidence="1 2">
    <name type="scientific">Faecalibacterium cf. prausnitzii KLE1255</name>
    <dbReference type="NCBI Taxonomy" id="748224"/>
    <lineage>
        <taxon>Bacteria</taxon>
        <taxon>Bacillati</taxon>
        <taxon>Bacillota</taxon>
        <taxon>Clostridia</taxon>
        <taxon>Eubacteriales</taxon>
        <taxon>Oscillospiraceae</taxon>
        <taxon>Faecalibacterium</taxon>
    </lineage>
</organism>
<accession>E2ZKK9</accession>
<protein>
    <submittedName>
        <fullName evidence="1">Uncharacterized protein</fullName>
    </submittedName>
</protein>
<name>E2ZKK9_9FIRM</name>
<dbReference type="BioCyc" id="FCF748224-HMP:GTSS-1318-MONOMER"/>
<proteinExistence type="predicted"/>
<comment type="caution">
    <text evidence="1">The sequence shown here is derived from an EMBL/GenBank/DDBJ whole genome shotgun (WGS) entry which is preliminary data.</text>
</comment>
<sequence length="51" mass="5645">MQAAYFPVARSFPKEISATDGVYLLGHYCENATADSPQAVCCCPIIKIFFR</sequence>